<dbReference type="CDD" id="cd00140">
    <property type="entry name" value="beta_clamp"/>
    <property type="match status" value="1"/>
</dbReference>
<evidence type="ECO:0000256" key="1">
    <source>
        <dbReference type="ARBA" id="ARBA00004496"/>
    </source>
</evidence>
<name>A0AAW4W358_9FIRM</name>
<evidence type="ECO:0000313" key="14">
    <source>
        <dbReference type="EMBL" id="MCC2176588.1"/>
    </source>
</evidence>
<evidence type="ECO:0000256" key="4">
    <source>
        <dbReference type="ARBA" id="ARBA00022490"/>
    </source>
</evidence>
<dbReference type="Pfam" id="PF02768">
    <property type="entry name" value="DNA_pol3_beta_3"/>
    <property type="match status" value="1"/>
</dbReference>
<dbReference type="Pfam" id="PF02767">
    <property type="entry name" value="DNA_pol3_beta_2"/>
    <property type="match status" value="1"/>
</dbReference>
<dbReference type="Proteomes" id="UP001298753">
    <property type="component" value="Unassembled WGS sequence"/>
</dbReference>
<keyword evidence="9" id="KW-0238">DNA-binding</keyword>
<evidence type="ECO:0000259" key="13">
    <source>
        <dbReference type="Pfam" id="PF02768"/>
    </source>
</evidence>
<dbReference type="GO" id="GO:0003887">
    <property type="term" value="F:DNA-directed DNA polymerase activity"/>
    <property type="evidence" value="ECO:0007669"/>
    <property type="project" value="UniProtKB-UniRule"/>
</dbReference>
<evidence type="ECO:0000256" key="7">
    <source>
        <dbReference type="ARBA" id="ARBA00022705"/>
    </source>
</evidence>
<keyword evidence="6 10" id="KW-0548">Nucleotidyltransferase</keyword>
<evidence type="ECO:0000259" key="11">
    <source>
        <dbReference type="Pfam" id="PF00712"/>
    </source>
</evidence>
<evidence type="ECO:0000256" key="3">
    <source>
        <dbReference type="ARBA" id="ARBA00021035"/>
    </source>
</evidence>
<evidence type="ECO:0000256" key="9">
    <source>
        <dbReference type="ARBA" id="ARBA00023125"/>
    </source>
</evidence>
<evidence type="ECO:0000313" key="15">
    <source>
        <dbReference type="Proteomes" id="UP001298753"/>
    </source>
</evidence>
<dbReference type="GO" id="GO:0009360">
    <property type="term" value="C:DNA polymerase III complex"/>
    <property type="evidence" value="ECO:0007669"/>
    <property type="project" value="InterPro"/>
</dbReference>
<reference evidence="14 15" key="1">
    <citation type="submission" date="2021-10" db="EMBL/GenBank/DDBJ databases">
        <title>Anaerobic single-cell dispensing facilitates the cultivation of human gut bacteria.</title>
        <authorList>
            <person name="Afrizal A."/>
        </authorList>
    </citation>
    <scope>NUCLEOTIDE SEQUENCE [LARGE SCALE GENOMIC DNA]</scope>
    <source>
        <strain evidence="14 15">CLA-AA-H270</strain>
    </source>
</reference>
<dbReference type="GO" id="GO:0006271">
    <property type="term" value="P:DNA strand elongation involved in DNA replication"/>
    <property type="evidence" value="ECO:0007669"/>
    <property type="project" value="TreeGrafter"/>
</dbReference>
<gene>
    <name evidence="14" type="primary">dnaN</name>
    <name evidence="14" type="ORF">LKD22_05540</name>
</gene>
<dbReference type="InterPro" id="IPR022635">
    <property type="entry name" value="DNA_polIII_beta_C"/>
</dbReference>
<dbReference type="Pfam" id="PF00712">
    <property type="entry name" value="DNA_pol3_beta"/>
    <property type="match status" value="1"/>
</dbReference>
<dbReference type="NCBIfam" id="TIGR00663">
    <property type="entry name" value="dnan"/>
    <property type="match status" value="1"/>
</dbReference>
<dbReference type="PIRSF" id="PIRSF000804">
    <property type="entry name" value="DNA_pol_III_b"/>
    <property type="match status" value="1"/>
</dbReference>
<dbReference type="EMBL" id="JAJEPX010000012">
    <property type="protein sequence ID" value="MCC2176588.1"/>
    <property type="molecule type" value="Genomic_DNA"/>
</dbReference>
<dbReference type="InterPro" id="IPR001001">
    <property type="entry name" value="DNA_polIII_beta"/>
</dbReference>
<comment type="similarity">
    <text evidence="2 10">Belongs to the beta sliding clamp family.</text>
</comment>
<evidence type="ECO:0000256" key="2">
    <source>
        <dbReference type="ARBA" id="ARBA00010752"/>
    </source>
</evidence>
<keyword evidence="4 10" id="KW-0963">Cytoplasm</keyword>
<dbReference type="RefSeq" id="WP_110435758.1">
    <property type="nucleotide sequence ID" value="NZ_DBEZDI010000033.1"/>
</dbReference>
<evidence type="ECO:0000256" key="10">
    <source>
        <dbReference type="PIRNR" id="PIRNR000804"/>
    </source>
</evidence>
<evidence type="ECO:0000256" key="5">
    <source>
        <dbReference type="ARBA" id="ARBA00022679"/>
    </source>
</evidence>
<dbReference type="Gene3D" id="3.70.10.10">
    <property type="match status" value="1"/>
</dbReference>
<organism evidence="14 15">
    <name type="scientific">Agathobaculum butyriciproducens</name>
    <dbReference type="NCBI Taxonomy" id="1628085"/>
    <lineage>
        <taxon>Bacteria</taxon>
        <taxon>Bacillati</taxon>
        <taxon>Bacillota</taxon>
        <taxon>Clostridia</taxon>
        <taxon>Eubacteriales</taxon>
        <taxon>Butyricicoccaceae</taxon>
        <taxon>Agathobaculum</taxon>
    </lineage>
</organism>
<feature type="domain" description="DNA polymerase III beta sliding clamp N-terminal" evidence="11">
    <location>
        <begin position="1"/>
        <end position="118"/>
    </location>
</feature>
<comment type="function">
    <text evidence="10">Confers DNA tethering and processivity to DNA polymerases and other proteins. Acts as a clamp, forming a ring around DNA (a reaction catalyzed by the clamp-loading complex) which diffuses in an ATP-independent manner freely and bidirectionally along dsDNA. Initially characterized for its ability to contact the catalytic subunit of DNA polymerase III (Pol III), a complex, multichain enzyme responsible for most of the replicative synthesis in bacteria; Pol III exhibits 3'-5' exonuclease proofreading activity. The beta chain is required for initiation of replication as well as for processivity of DNA replication.</text>
</comment>
<dbReference type="InterPro" id="IPR022637">
    <property type="entry name" value="DNA_polIII_beta_cen"/>
</dbReference>
<dbReference type="PANTHER" id="PTHR30478:SF0">
    <property type="entry name" value="BETA SLIDING CLAMP"/>
    <property type="match status" value="1"/>
</dbReference>
<evidence type="ECO:0000259" key="12">
    <source>
        <dbReference type="Pfam" id="PF02767"/>
    </source>
</evidence>
<dbReference type="GeneID" id="98660611"/>
<feature type="domain" description="DNA polymerase III beta sliding clamp central" evidence="12">
    <location>
        <begin position="129"/>
        <end position="240"/>
    </location>
</feature>
<dbReference type="SMART" id="SM00480">
    <property type="entry name" value="POL3Bc"/>
    <property type="match status" value="1"/>
</dbReference>
<keyword evidence="7 10" id="KW-0235">DNA replication</keyword>
<dbReference type="Gene3D" id="3.10.150.10">
    <property type="entry name" value="DNA Polymerase III, subunit A, domain 2"/>
    <property type="match status" value="1"/>
</dbReference>
<comment type="subunit">
    <text evidence="10">Forms a ring-shaped head-to-tail homodimer around DNA.</text>
</comment>
<keyword evidence="8 10" id="KW-0239">DNA-directed DNA polymerase</keyword>
<dbReference type="GO" id="GO:0008408">
    <property type="term" value="F:3'-5' exonuclease activity"/>
    <property type="evidence" value="ECO:0007669"/>
    <property type="project" value="InterPro"/>
</dbReference>
<feature type="domain" description="DNA polymerase III beta sliding clamp C-terminal" evidence="13">
    <location>
        <begin position="245"/>
        <end position="364"/>
    </location>
</feature>
<comment type="subcellular location">
    <subcellularLocation>
        <location evidence="1 10">Cytoplasm</location>
    </subcellularLocation>
</comment>
<accession>A0AAW4W358</accession>
<dbReference type="SUPFAM" id="SSF55979">
    <property type="entry name" value="DNA clamp"/>
    <property type="match status" value="3"/>
</dbReference>
<dbReference type="InterPro" id="IPR046938">
    <property type="entry name" value="DNA_clamp_sf"/>
</dbReference>
<dbReference type="GO" id="GO:0003677">
    <property type="term" value="F:DNA binding"/>
    <property type="evidence" value="ECO:0007669"/>
    <property type="project" value="UniProtKB-UniRule"/>
</dbReference>
<proteinExistence type="inferred from homology"/>
<comment type="caution">
    <text evidence="14">The sequence shown here is derived from an EMBL/GenBank/DDBJ whole genome shotgun (WGS) entry which is preliminary data.</text>
</comment>
<dbReference type="AlphaFoldDB" id="A0AAW4W358"/>
<sequence length="369" mass="40923">MKFSCEKETLLNLLNIASRAVTGKSSMPLLEGLLLAADADTLTITGYDLSMGIRTTAQVDVVEPGRIVLNSRLFCEIVRKLPQDVVYLETDDKLMTTIKCGRSVFNLMASEADEYPALADVASDKGLSLPQPILKSMIAQTIFSVSDNESKPIHTGCLFEIEGSRLNVVAVDGYRLSVRRETVEGVPGDMKFVVPGASLREIERILGDDDDIVEIFPDSKNILFRIGGTTLITRLIDGEFLNYRAAIPKEFEHEVSADRQELIQCIERVSLIVSEKLKNPIRFHFDGSYVQMSCVTAIGKSYDECPFDGSIENLEIGFNNRYILEALRAAGDEQVKLQLKGALNPMIISPMEGDKYTYLVLPVRLKAND</sequence>
<keyword evidence="5 10" id="KW-0808">Transferase</keyword>
<dbReference type="GO" id="GO:0005737">
    <property type="term" value="C:cytoplasm"/>
    <property type="evidence" value="ECO:0007669"/>
    <property type="project" value="UniProtKB-SubCell"/>
</dbReference>
<protein>
    <recommendedName>
        <fullName evidence="3 10">Beta sliding clamp</fullName>
    </recommendedName>
</protein>
<dbReference type="InterPro" id="IPR022634">
    <property type="entry name" value="DNA_polIII_beta_N"/>
</dbReference>
<dbReference type="PANTHER" id="PTHR30478">
    <property type="entry name" value="DNA POLYMERASE III SUBUNIT BETA"/>
    <property type="match status" value="1"/>
</dbReference>
<evidence type="ECO:0000256" key="6">
    <source>
        <dbReference type="ARBA" id="ARBA00022695"/>
    </source>
</evidence>
<evidence type="ECO:0000256" key="8">
    <source>
        <dbReference type="ARBA" id="ARBA00022932"/>
    </source>
</evidence>
<keyword evidence="15" id="KW-1185">Reference proteome</keyword>